<protein>
    <recommendedName>
        <fullName evidence="2">HNH nuclease domain-containing protein</fullName>
    </recommendedName>
</protein>
<gene>
    <name evidence="1" type="ORF">LCGC14_2251420</name>
</gene>
<reference evidence="1" key="1">
    <citation type="journal article" date="2015" name="Nature">
        <title>Complex archaea that bridge the gap between prokaryotes and eukaryotes.</title>
        <authorList>
            <person name="Spang A."/>
            <person name="Saw J.H."/>
            <person name="Jorgensen S.L."/>
            <person name="Zaremba-Niedzwiedzka K."/>
            <person name="Martijn J."/>
            <person name="Lind A.E."/>
            <person name="van Eijk R."/>
            <person name="Schleper C."/>
            <person name="Guy L."/>
            <person name="Ettema T.J."/>
        </authorList>
    </citation>
    <scope>NUCLEOTIDE SEQUENCE</scope>
</reference>
<dbReference type="AlphaFoldDB" id="A0A0F9D2U3"/>
<comment type="caution">
    <text evidence="1">The sequence shown here is derived from an EMBL/GenBank/DDBJ whole genome shotgun (WGS) entry which is preliminary data.</text>
</comment>
<evidence type="ECO:0000313" key="1">
    <source>
        <dbReference type="EMBL" id="KKL55834.1"/>
    </source>
</evidence>
<organism evidence="1">
    <name type="scientific">marine sediment metagenome</name>
    <dbReference type="NCBI Taxonomy" id="412755"/>
    <lineage>
        <taxon>unclassified sequences</taxon>
        <taxon>metagenomes</taxon>
        <taxon>ecological metagenomes</taxon>
    </lineage>
</organism>
<proteinExistence type="predicted"/>
<dbReference type="CDD" id="cd00085">
    <property type="entry name" value="HNHc"/>
    <property type="match status" value="1"/>
</dbReference>
<evidence type="ECO:0008006" key="2">
    <source>
        <dbReference type="Google" id="ProtNLM"/>
    </source>
</evidence>
<accession>A0A0F9D2U3</accession>
<dbReference type="InterPro" id="IPR003615">
    <property type="entry name" value="HNH_nuc"/>
</dbReference>
<dbReference type="EMBL" id="LAZR01030697">
    <property type="protein sequence ID" value="KKL55834.1"/>
    <property type="molecule type" value="Genomic_DNA"/>
</dbReference>
<name>A0A0F9D2U3_9ZZZZ</name>
<sequence length="157" mass="18086">MKIAHSEIVRHTALESSYIPVGLRHNILEAQHYTCYFCGREQIRSVCHDLPKCRGGETELSNLLVCCITCRREKEQFTGKEYTNYTKLSQENVFKEMVMFLKVYFLDGEIMQGETPTLPGKNDKGFYFHPGGNGETIWVNLSALKKFEVKHAKNEDT</sequence>
<dbReference type="Gene3D" id="1.10.30.50">
    <property type="match status" value="1"/>
</dbReference>